<dbReference type="Proteomes" id="UP000587880">
    <property type="component" value="Unassembled WGS sequence"/>
</dbReference>
<reference evidence="9 12" key="2">
    <citation type="submission" date="2020-04" db="EMBL/GenBank/DDBJ databases">
        <authorList>
            <person name="Hitch T.C.A."/>
            <person name="Wylensek D."/>
            <person name="Clavel T."/>
        </authorList>
    </citation>
    <scope>NUCLEOTIDE SEQUENCE [LARGE SCALE GENOMIC DNA]</scope>
    <source>
        <strain evidence="9 12">WB01_NA02</strain>
    </source>
</reference>
<evidence type="ECO:0000259" key="8">
    <source>
        <dbReference type="Pfam" id="PF04239"/>
    </source>
</evidence>
<dbReference type="AlphaFoldDB" id="A0A1S8SLF9"/>
<protein>
    <submittedName>
        <fullName evidence="9">DUF421 domain-containing protein</fullName>
    </submittedName>
</protein>
<dbReference type="InterPro" id="IPR007353">
    <property type="entry name" value="DUF421"/>
</dbReference>
<dbReference type="GO" id="GO:0005886">
    <property type="term" value="C:plasma membrane"/>
    <property type="evidence" value="ECO:0007669"/>
    <property type="project" value="UniProtKB-SubCell"/>
</dbReference>
<dbReference type="PANTHER" id="PTHR34582:SF6">
    <property type="entry name" value="UPF0702 TRANSMEMBRANE PROTEIN YCAP"/>
    <property type="match status" value="1"/>
</dbReference>
<dbReference type="EMBL" id="LZZI01000001">
    <property type="protein sequence ID" value="OOM66104.1"/>
    <property type="molecule type" value="Genomic_DNA"/>
</dbReference>
<comment type="subcellular location">
    <subcellularLocation>
        <location evidence="1">Cell membrane</location>
        <topology evidence="1">Multi-pass membrane protein</topology>
    </subcellularLocation>
</comment>
<evidence type="ECO:0000256" key="6">
    <source>
        <dbReference type="ARBA" id="ARBA00023136"/>
    </source>
</evidence>
<dbReference type="Proteomes" id="UP000190973">
    <property type="component" value="Unassembled WGS sequence"/>
</dbReference>
<keyword evidence="4 7" id="KW-0812">Transmembrane</keyword>
<comment type="caution">
    <text evidence="10">The sequence shown here is derived from an EMBL/GenBank/DDBJ whole genome shotgun (WGS) entry which is preliminary data.</text>
</comment>
<gene>
    <name evidence="10" type="ORF">CLBCK_00600</name>
    <name evidence="9" type="ORF">HF849_15300</name>
</gene>
<evidence type="ECO:0000256" key="2">
    <source>
        <dbReference type="ARBA" id="ARBA00006448"/>
    </source>
</evidence>
<keyword evidence="6 7" id="KW-0472">Membrane</keyword>
<evidence type="ECO:0000256" key="7">
    <source>
        <dbReference type="SAM" id="Phobius"/>
    </source>
</evidence>
<feature type="domain" description="YetF C-terminal" evidence="8">
    <location>
        <begin position="85"/>
        <end position="218"/>
    </location>
</feature>
<feature type="transmembrane region" description="Helical" evidence="7">
    <location>
        <begin position="62"/>
        <end position="84"/>
    </location>
</feature>
<evidence type="ECO:0000256" key="4">
    <source>
        <dbReference type="ARBA" id="ARBA00022692"/>
    </source>
</evidence>
<evidence type="ECO:0000256" key="1">
    <source>
        <dbReference type="ARBA" id="ARBA00004651"/>
    </source>
</evidence>
<dbReference type="InterPro" id="IPR023090">
    <property type="entry name" value="UPF0702_alpha/beta_dom_sf"/>
</dbReference>
<dbReference type="EMBL" id="JABAGD010000028">
    <property type="protein sequence ID" value="NMF06088.1"/>
    <property type="molecule type" value="Genomic_DNA"/>
</dbReference>
<evidence type="ECO:0000256" key="3">
    <source>
        <dbReference type="ARBA" id="ARBA00022475"/>
    </source>
</evidence>
<dbReference type="RefSeq" id="WP_077836998.1">
    <property type="nucleotide sequence ID" value="NZ_JABAGD010000028.1"/>
</dbReference>
<dbReference type="PANTHER" id="PTHR34582">
    <property type="entry name" value="UPF0702 TRANSMEMBRANE PROTEIN YCAP"/>
    <property type="match status" value="1"/>
</dbReference>
<proteinExistence type="inferred from homology"/>
<keyword evidence="5 7" id="KW-1133">Transmembrane helix</keyword>
<sequence>MELVKELLIVGGRIVTILPLMLGVTFYMGKRSIGELPVFDFLIIITFGAVVGADIADPAIPHIHTAVAIVLIGILQIIVSKLIIKYRKLGHVITFEPTIVVVDGKLIKSNLKRLRYSIDNVLQMIREQGIFDIKDVYLGIIEANGKLSILKQPSKENITIEDMKLEKKNSSLSYPVIIDGKVYEDVLSKLELSNDWLQQELKKLAIKNLDEVFFASVNTKKELHVSLGNYMKDKRSIPPIYN</sequence>
<evidence type="ECO:0000313" key="11">
    <source>
        <dbReference type="Proteomes" id="UP000190973"/>
    </source>
</evidence>
<evidence type="ECO:0000313" key="12">
    <source>
        <dbReference type="Proteomes" id="UP000587880"/>
    </source>
</evidence>
<comment type="similarity">
    <text evidence="2">Belongs to the UPF0702 family.</text>
</comment>
<organism evidence="10 11">
    <name type="scientific">Clostridium beijerinckii</name>
    <name type="common">Clostridium MP</name>
    <dbReference type="NCBI Taxonomy" id="1520"/>
    <lineage>
        <taxon>Bacteria</taxon>
        <taxon>Bacillati</taxon>
        <taxon>Bacillota</taxon>
        <taxon>Clostridia</taxon>
        <taxon>Eubacteriales</taxon>
        <taxon>Clostridiaceae</taxon>
        <taxon>Clostridium</taxon>
    </lineage>
</organism>
<evidence type="ECO:0000313" key="10">
    <source>
        <dbReference type="EMBL" id="OOM66104.1"/>
    </source>
</evidence>
<dbReference type="Gene3D" id="3.30.240.20">
    <property type="entry name" value="bsu07140 like domains"/>
    <property type="match status" value="2"/>
</dbReference>
<feature type="transmembrane region" description="Helical" evidence="7">
    <location>
        <begin position="6"/>
        <end position="26"/>
    </location>
</feature>
<evidence type="ECO:0000256" key="5">
    <source>
        <dbReference type="ARBA" id="ARBA00022989"/>
    </source>
</evidence>
<accession>A0A1S8SLF9</accession>
<evidence type="ECO:0000313" key="9">
    <source>
        <dbReference type="EMBL" id="NMF06088.1"/>
    </source>
</evidence>
<keyword evidence="3" id="KW-1003">Cell membrane</keyword>
<name>A0A1S8SLF9_CLOBE</name>
<reference evidence="10 11" key="1">
    <citation type="submission" date="2016-05" db="EMBL/GenBank/DDBJ databases">
        <title>Microbial solvent formation.</title>
        <authorList>
            <person name="Poehlein A."/>
            <person name="Montoya Solano J.D."/>
            <person name="Flitsch S."/>
            <person name="Krabben P."/>
            <person name="Duerre P."/>
            <person name="Daniel R."/>
        </authorList>
    </citation>
    <scope>NUCLEOTIDE SEQUENCE [LARGE SCALE GENOMIC DNA]</scope>
    <source>
        <strain evidence="10 11">DSM 53</strain>
    </source>
</reference>
<dbReference type="Pfam" id="PF04239">
    <property type="entry name" value="DUF421"/>
    <property type="match status" value="1"/>
</dbReference>